<dbReference type="AlphaFoldDB" id="A0A9D1TED8"/>
<dbReference type="EMBL" id="DXIQ01000010">
    <property type="protein sequence ID" value="HIV37770.1"/>
    <property type="molecule type" value="Genomic_DNA"/>
</dbReference>
<evidence type="ECO:0000256" key="5">
    <source>
        <dbReference type="HAMAP-Rule" id="MF_00214"/>
    </source>
</evidence>
<evidence type="ECO:0000313" key="6">
    <source>
        <dbReference type="EMBL" id="HIV37770.1"/>
    </source>
</evidence>
<sequence length="253" mass="28159">MKTVKIKDIEIGKGMPKICIPITGKNREEILLDIEEILRQKPDLAEWRVDCYEEGEKEEKVLEMLETITDRLGQIPLLFTFRTAREGGSKEISFESYVKLLYKAADTGRIDLADVEIFFGQEASQQLVGQLQEKGVRVVASNHHFEGTPSKKEMLEILEVMYNSNSDILKIAVMPKSFADLLVLLDTTKEASGKYDRPLITMSMGETGFLSRICGEFTGSALTFAAGRNASAPGQAAAGNIRNILENIHEILS</sequence>
<comment type="caution">
    <text evidence="5">Lacks conserved residue(s) required for the propagation of feature annotation.</text>
</comment>
<dbReference type="HAMAP" id="MF_00214">
    <property type="entry name" value="AroD"/>
    <property type="match status" value="1"/>
</dbReference>
<keyword evidence="2 5" id="KW-0057">Aromatic amino acid biosynthesis</keyword>
<feature type="binding site" evidence="5">
    <location>
        <position position="82"/>
    </location>
    <ligand>
        <name>3-dehydroquinate</name>
        <dbReference type="ChEBI" id="CHEBI:32364"/>
    </ligand>
</feature>
<dbReference type="InterPro" id="IPR050146">
    <property type="entry name" value="Type-I_3-dehydroquinase"/>
</dbReference>
<feature type="binding site" evidence="5">
    <location>
        <position position="231"/>
    </location>
    <ligand>
        <name>3-dehydroquinate</name>
        <dbReference type="ChEBI" id="CHEBI:32364"/>
    </ligand>
</feature>
<dbReference type="GO" id="GO:0046279">
    <property type="term" value="P:3,4-dihydroxybenzoate biosynthetic process"/>
    <property type="evidence" value="ECO:0007669"/>
    <property type="project" value="TreeGrafter"/>
</dbReference>
<dbReference type="GO" id="GO:0009073">
    <property type="term" value="P:aromatic amino acid family biosynthetic process"/>
    <property type="evidence" value="ECO:0007669"/>
    <property type="project" value="UniProtKB-KW"/>
</dbReference>
<comment type="pathway">
    <text evidence="5">Metabolic intermediate biosynthesis; chorismate biosynthesis; chorismate from D-erythrose 4-phosphate and phosphoenolpyruvate: step 3/7.</text>
</comment>
<gene>
    <name evidence="5 6" type="primary">aroD</name>
    <name evidence="6" type="ORF">H9747_02030</name>
</gene>
<feature type="binding site" evidence="5">
    <location>
        <position position="235"/>
    </location>
    <ligand>
        <name>3-dehydroquinate</name>
        <dbReference type="ChEBI" id="CHEBI:32364"/>
    </ligand>
</feature>
<feature type="active site" description="Schiff-base intermediate with substrate" evidence="5">
    <location>
        <position position="170"/>
    </location>
</feature>
<comment type="caution">
    <text evidence="6">The sequence shown here is derived from an EMBL/GenBank/DDBJ whole genome shotgun (WGS) entry which is preliminary data.</text>
</comment>
<reference evidence="6" key="1">
    <citation type="journal article" date="2021" name="PeerJ">
        <title>Extensive microbial diversity within the chicken gut microbiome revealed by metagenomics and culture.</title>
        <authorList>
            <person name="Gilroy R."/>
            <person name="Ravi A."/>
            <person name="Getino M."/>
            <person name="Pursley I."/>
            <person name="Horton D.L."/>
            <person name="Alikhan N.F."/>
            <person name="Baker D."/>
            <person name="Gharbi K."/>
            <person name="Hall N."/>
            <person name="Watson M."/>
            <person name="Adriaenssens E.M."/>
            <person name="Foster-Nyarko E."/>
            <person name="Jarju S."/>
            <person name="Secka A."/>
            <person name="Antonio M."/>
            <person name="Oren A."/>
            <person name="Chaudhuri R.R."/>
            <person name="La Ragione R."/>
            <person name="Hildebrand F."/>
            <person name="Pallen M.J."/>
        </authorList>
    </citation>
    <scope>NUCLEOTIDE SEQUENCE</scope>
    <source>
        <strain evidence="6">CHK195-9823</strain>
    </source>
</reference>
<keyword evidence="5" id="KW-0028">Amino-acid biosynthesis</keyword>
<accession>A0A9D1TED8</accession>
<protein>
    <recommendedName>
        <fullName evidence="5">3-dehydroquinate dehydratase</fullName>
        <shortName evidence="5">3-dehydroquinase</shortName>
        <ecNumber evidence="5">4.2.1.10</ecNumber>
    </recommendedName>
    <alternativeName>
        <fullName evidence="5">Type I DHQase</fullName>
    </alternativeName>
    <alternativeName>
        <fullName evidence="5">Type I dehydroquinase</fullName>
        <shortName evidence="5">DHQ1</shortName>
    </alternativeName>
</protein>
<feature type="binding site" evidence="5">
    <location>
        <position position="212"/>
    </location>
    <ligand>
        <name>3-dehydroquinate</name>
        <dbReference type="ChEBI" id="CHEBI:32364"/>
    </ligand>
</feature>
<dbReference type="InterPro" id="IPR001381">
    <property type="entry name" value="DHquinase_I"/>
</dbReference>
<dbReference type="GO" id="GO:0003855">
    <property type="term" value="F:3-dehydroquinate dehydratase activity"/>
    <property type="evidence" value="ECO:0007669"/>
    <property type="project" value="UniProtKB-UniRule"/>
</dbReference>
<evidence type="ECO:0000256" key="4">
    <source>
        <dbReference type="ARBA" id="ARBA00023270"/>
    </source>
</evidence>
<evidence type="ECO:0000256" key="2">
    <source>
        <dbReference type="ARBA" id="ARBA00023141"/>
    </source>
</evidence>
<reference evidence="6" key="2">
    <citation type="submission" date="2021-04" db="EMBL/GenBank/DDBJ databases">
        <authorList>
            <person name="Gilroy R."/>
        </authorList>
    </citation>
    <scope>NUCLEOTIDE SEQUENCE</scope>
    <source>
        <strain evidence="6">CHK195-9823</strain>
    </source>
</reference>
<evidence type="ECO:0000313" key="7">
    <source>
        <dbReference type="Proteomes" id="UP000886814"/>
    </source>
</evidence>
<comment type="function">
    <text evidence="5">Involved in the third step of the chorismate pathway, which leads to the biosynthesis of aromatic amino acids. Catalyzes the cis-dehydration of 3-dehydroquinate (DHQ) and introduces the first double bond of the aromatic ring to yield 3-dehydroshikimate.</text>
</comment>
<evidence type="ECO:0000256" key="3">
    <source>
        <dbReference type="ARBA" id="ARBA00023239"/>
    </source>
</evidence>
<feature type="binding site" evidence="5">
    <location>
        <begin position="46"/>
        <end position="48"/>
    </location>
    <ligand>
        <name>3-dehydroquinate</name>
        <dbReference type="ChEBI" id="CHEBI:32364"/>
    </ligand>
</feature>
<comment type="subunit">
    <text evidence="5">Homodimer.</text>
</comment>
<comment type="catalytic activity">
    <reaction evidence="1 5">
        <text>3-dehydroquinate = 3-dehydroshikimate + H2O</text>
        <dbReference type="Rhea" id="RHEA:21096"/>
        <dbReference type="ChEBI" id="CHEBI:15377"/>
        <dbReference type="ChEBI" id="CHEBI:16630"/>
        <dbReference type="ChEBI" id="CHEBI:32364"/>
        <dbReference type="EC" id="4.2.1.10"/>
    </reaction>
</comment>
<keyword evidence="3 5" id="KW-0456">Lyase</keyword>
<dbReference type="Proteomes" id="UP000886814">
    <property type="component" value="Unassembled WGS sequence"/>
</dbReference>
<dbReference type="GO" id="GO:0008652">
    <property type="term" value="P:amino acid biosynthetic process"/>
    <property type="evidence" value="ECO:0007669"/>
    <property type="project" value="UniProtKB-KW"/>
</dbReference>
<dbReference type="Gene3D" id="3.20.20.70">
    <property type="entry name" value="Aldolase class I"/>
    <property type="match status" value="1"/>
</dbReference>
<feature type="active site" description="Proton donor/acceptor" evidence="5">
    <location>
        <position position="143"/>
    </location>
</feature>
<comment type="similarity">
    <text evidence="5">Belongs to the type-I 3-dehydroquinase family.</text>
</comment>
<proteinExistence type="inferred from homology"/>
<dbReference type="Pfam" id="PF01487">
    <property type="entry name" value="DHquinase_I"/>
    <property type="match status" value="1"/>
</dbReference>
<name>A0A9D1TED8_9FIRM</name>
<keyword evidence="4 5" id="KW-0704">Schiff base</keyword>
<dbReference type="PANTHER" id="PTHR43699">
    <property type="entry name" value="3-DEHYDROQUINATE DEHYDRATASE"/>
    <property type="match status" value="1"/>
</dbReference>
<dbReference type="GO" id="GO:0009423">
    <property type="term" value="P:chorismate biosynthetic process"/>
    <property type="evidence" value="ECO:0007669"/>
    <property type="project" value="UniProtKB-UniRule"/>
</dbReference>
<dbReference type="PANTHER" id="PTHR43699:SF1">
    <property type="entry name" value="3-DEHYDROQUINATE DEHYDRATASE"/>
    <property type="match status" value="1"/>
</dbReference>
<organism evidence="6 7">
    <name type="scientific">Candidatus Blautia stercorigallinarum</name>
    <dbReference type="NCBI Taxonomy" id="2838501"/>
    <lineage>
        <taxon>Bacteria</taxon>
        <taxon>Bacillati</taxon>
        <taxon>Bacillota</taxon>
        <taxon>Clostridia</taxon>
        <taxon>Lachnospirales</taxon>
        <taxon>Lachnospiraceae</taxon>
        <taxon>Blautia</taxon>
    </lineage>
</organism>
<evidence type="ECO:0000256" key="1">
    <source>
        <dbReference type="ARBA" id="ARBA00001864"/>
    </source>
</evidence>
<dbReference type="NCBIfam" id="TIGR01093">
    <property type="entry name" value="aroD"/>
    <property type="match status" value="1"/>
</dbReference>
<dbReference type="InterPro" id="IPR013785">
    <property type="entry name" value="Aldolase_TIM"/>
</dbReference>
<dbReference type="EC" id="4.2.1.10" evidence="5"/>
<dbReference type="SUPFAM" id="SSF51569">
    <property type="entry name" value="Aldolase"/>
    <property type="match status" value="1"/>
</dbReference>
<dbReference type="FunFam" id="3.20.20.70:FF:000047">
    <property type="entry name" value="3-dehydroquinate dehydratase"/>
    <property type="match status" value="1"/>
</dbReference>
<dbReference type="CDD" id="cd00502">
    <property type="entry name" value="DHQase_I"/>
    <property type="match status" value="1"/>
</dbReference>